<dbReference type="EMBL" id="BRYB01000685">
    <property type="protein sequence ID" value="GMI35353.1"/>
    <property type="molecule type" value="Genomic_DNA"/>
</dbReference>
<organism evidence="1 2">
    <name type="scientific">Tetraparma gracilis</name>
    <dbReference type="NCBI Taxonomy" id="2962635"/>
    <lineage>
        <taxon>Eukaryota</taxon>
        <taxon>Sar</taxon>
        <taxon>Stramenopiles</taxon>
        <taxon>Ochrophyta</taxon>
        <taxon>Bolidophyceae</taxon>
        <taxon>Parmales</taxon>
        <taxon>Triparmaceae</taxon>
        <taxon>Tetraparma</taxon>
    </lineage>
</organism>
<protein>
    <submittedName>
        <fullName evidence="1">Uncharacterized protein</fullName>
    </submittedName>
</protein>
<name>A0ABQ6MX30_9STRA</name>
<evidence type="ECO:0000313" key="2">
    <source>
        <dbReference type="Proteomes" id="UP001165060"/>
    </source>
</evidence>
<comment type="caution">
    <text evidence="1">The sequence shown here is derived from an EMBL/GenBank/DDBJ whole genome shotgun (WGS) entry which is preliminary data.</text>
</comment>
<proteinExistence type="predicted"/>
<keyword evidence="2" id="KW-1185">Reference proteome</keyword>
<sequence length="202" mass="21978">MLNVGSPAAVCLYISPQQDWTQGAVQYSRSFFEMTITQDLLAINLKGSYADLQTKYSSQNVTYFLQVGNATSFIFSYSTAGRRFMQSTLIAYVDAGNVTALTQDVSCPTCDSSLCAPFSFNFSNYPKGDRGATEGCFTPVAECEVLPSGGNSCDLQVYLTLQGSDASGRTLFSSDARASQFNGFDLLGKVDFTAWNLNYLIK</sequence>
<gene>
    <name evidence="1" type="ORF">TeGR_g11678</name>
</gene>
<accession>A0ABQ6MX30</accession>
<dbReference type="Proteomes" id="UP001165060">
    <property type="component" value="Unassembled WGS sequence"/>
</dbReference>
<evidence type="ECO:0000313" key="1">
    <source>
        <dbReference type="EMBL" id="GMI35353.1"/>
    </source>
</evidence>
<reference evidence="1 2" key="1">
    <citation type="journal article" date="2023" name="Commun. Biol.">
        <title>Genome analysis of Parmales, the sister group of diatoms, reveals the evolutionary specialization of diatoms from phago-mixotrophs to photoautotrophs.</title>
        <authorList>
            <person name="Ban H."/>
            <person name="Sato S."/>
            <person name="Yoshikawa S."/>
            <person name="Yamada K."/>
            <person name="Nakamura Y."/>
            <person name="Ichinomiya M."/>
            <person name="Sato N."/>
            <person name="Blanc-Mathieu R."/>
            <person name="Endo H."/>
            <person name="Kuwata A."/>
            <person name="Ogata H."/>
        </authorList>
    </citation>
    <scope>NUCLEOTIDE SEQUENCE [LARGE SCALE GENOMIC DNA]</scope>
</reference>